<dbReference type="InterPro" id="IPR025724">
    <property type="entry name" value="GAG-pre-integrase_dom"/>
</dbReference>
<dbReference type="SUPFAM" id="SSF56672">
    <property type="entry name" value="DNA/RNA polymerases"/>
    <property type="match status" value="1"/>
</dbReference>
<evidence type="ECO:0000259" key="3">
    <source>
        <dbReference type="Pfam" id="PF07727"/>
    </source>
</evidence>
<dbReference type="InterPro" id="IPR057670">
    <property type="entry name" value="SH3_retrovirus"/>
</dbReference>
<dbReference type="CDD" id="cd09272">
    <property type="entry name" value="RNase_HI_RT_Ty1"/>
    <property type="match status" value="1"/>
</dbReference>
<comment type="caution">
    <text evidence="8">The sequence shown here is derived from an EMBL/GenBank/DDBJ whole genome shotgun (WGS) entry which is preliminary data.</text>
</comment>
<evidence type="ECO:0000313" key="9">
    <source>
        <dbReference type="Proteomes" id="UP000436088"/>
    </source>
</evidence>
<dbReference type="InterPro" id="IPR043502">
    <property type="entry name" value="DNA/RNA_pol_sf"/>
</dbReference>
<accession>A0A6A2Y2I6</accession>
<dbReference type="Pfam" id="PF10536">
    <property type="entry name" value="PMD"/>
    <property type="match status" value="1"/>
</dbReference>
<evidence type="ECO:0000313" key="8">
    <source>
        <dbReference type="EMBL" id="KAE8677740.1"/>
    </source>
</evidence>
<organism evidence="8 9">
    <name type="scientific">Hibiscus syriacus</name>
    <name type="common">Rose of Sharon</name>
    <dbReference type="NCBI Taxonomy" id="106335"/>
    <lineage>
        <taxon>Eukaryota</taxon>
        <taxon>Viridiplantae</taxon>
        <taxon>Streptophyta</taxon>
        <taxon>Embryophyta</taxon>
        <taxon>Tracheophyta</taxon>
        <taxon>Spermatophyta</taxon>
        <taxon>Magnoliopsida</taxon>
        <taxon>eudicotyledons</taxon>
        <taxon>Gunneridae</taxon>
        <taxon>Pentapetalae</taxon>
        <taxon>rosids</taxon>
        <taxon>malvids</taxon>
        <taxon>Malvales</taxon>
        <taxon>Malvaceae</taxon>
        <taxon>Malvoideae</taxon>
        <taxon>Hibiscus</taxon>
    </lineage>
</organism>
<dbReference type="InterPro" id="IPR012337">
    <property type="entry name" value="RNaseH-like_sf"/>
</dbReference>
<dbReference type="Pfam" id="PF22936">
    <property type="entry name" value="Pol_BBD"/>
    <property type="match status" value="1"/>
</dbReference>
<feature type="domain" description="Aminotransferase-like plant mobile" evidence="4">
    <location>
        <begin position="1048"/>
        <end position="1364"/>
    </location>
</feature>
<dbReference type="SUPFAM" id="SSF53098">
    <property type="entry name" value="Ribonuclease H-like"/>
    <property type="match status" value="1"/>
</dbReference>
<dbReference type="InterPro" id="IPR019557">
    <property type="entry name" value="AminoTfrase-like_pln_mobile"/>
</dbReference>
<dbReference type="Pfam" id="PF25597">
    <property type="entry name" value="SH3_retrovirus"/>
    <property type="match status" value="1"/>
</dbReference>
<evidence type="ECO:0000256" key="2">
    <source>
        <dbReference type="SAM" id="MobiDB-lite"/>
    </source>
</evidence>
<name>A0A6A2Y2I6_HIBSY</name>
<dbReference type="Pfam" id="PF13976">
    <property type="entry name" value="gag_pre-integrs"/>
    <property type="match status" value="1"/>
</dbReference>
<feature type="domain" description="Retrovirus-related Pol polyprotein from transposon TNT 1-94-like beta-barrel" evidence="6">
    <location>
        <begin position="178"/>
        <end position="234"/>
    </location>
</feature>
<evidence type="ECO:0000259" key="7">
    <source>
        <dbReference type="Pfam" id="PF25597"/>
    </source>
</evidence>
<sequence length="1376" mass="156867">MATKFDIEKFNGRNFSLWKLKMKAILRKDGYLAAISERPVDFADDSKWIEMDENAMANFHLALADEVLSSIEEKKTAKEIWDHLTKLRTRRIELLLQSLPDSYDQLIINLTNSNVTSLVFDDVAAAVLQEENRRKNKEDRQGHLKKDYWSLNKNSNPQGNTINTSDNGDALCCEASTTVEGGSVYSCNDHALEIVGIGTIKLKMYDGTIKVVRDVQHVKGMKKNLLSYGLLDNNASKIETRKGIMKVFRGALVVLKGEKIASNLYMLKGETLLETEVSVASCSSDSAMLWHQKLGHMSEQGMKVLVEQKLLPGLTNVSLPLCEHCITSKQHRLKFNTSNSRGKSVLELVHSDVWQAPVTSLGGAKYFVSFIDDYSRRCWVYPIKKKSYVFSTFKNFKALVELDSGNEIKVDEQNLVRKNKSNVEGCRPRKIILARSSQYRLLFGESSSINCIRAEDTNGDVNWKCKLLGYVDGVKGYRLWDPTARKVIISRDEFEQGDSSEAEPTYDEQEPESSEAPTTRQSDCVRRRPNWHSDYVIEGNIAYYLLTEDDLVPLPQGRKPIGNKWVFKIKRNGDDQVERYRARLVVNGYAQKEGIDFNEFFSPMVRLTTVRVVLAMCATLNLHLEQLDVKTVFLHGNLEEEIYMLQPEGFEEKEKKNLVCRLKKSLYGLKQASRWLYKRFDSFIMCLGYTILNADPCAYFNREFEMKDLGSANKILGMQIHRDRSNRKIWLSQKNYLKKILSRFSMQDCKPISTPLPINFKLSSSMSPSSEEERMEMSRVPYASAVGSLMFAMICTRPDIAQAVGVVSRYMANPGKEHWNTVKRILRYIKGTSNVALCYGGSNLLINGYVDSDYAGDLDKSKSTTGYVFKVAGGAVSWVSKLQSVVATSATEAEYVAATQASKEAIWLKMLLEELGYNQEHVSLFCDSQNALHLARNLVFHSRTKHIRVQYHFIREKVEEGTIDMQKIHTKYSIADFMTKAINADKFTWFTILLYPIAVFRNTEPFIHGVKDLSEKVSFRDWKRPTQKWKIWVHKMHSKHRALWEQVGIHNAVMSSRYDIKQHKELVLRFAEKWSLGTNTFVFPWGKATITLEDVMVIGGFSVLGESVLNPLKSKHLLEVEERLIKGRKMAARGGCVLATPKAWIDYFMGTGNELEHEAFLSLWLSNFVFATSSSTSIWKHVFRVAIHLARGNRVALAPAVLSSIYRDLNLLKDRFSGSVVAQSNGLVNLYAPFQLVQVWVWERFPGLRPMPNSISSNEPRVVRWNKLKVNVVNVKLAMESAGGSFQWRPYVTSIDDWSLPKFYGDEEQNVLLDSRVDLDKEIHSFVRCLRGSELVGLDIIEQYVSSRVSMQFGMDQDLPGCFARCNGNTDIAWRN</sequence>
<feature type="domain" description="Reverse transcriptase Ty1/copia-type" evidence="3">
    <location>
        <begin position="550"/>
        <end position="690"/>
    </location>
</feature>
<dbReference type="Proteomes" id="UP000436088">
    <property type="component" value="Unassembled WGS sequence"/>
</dbReference>
<keyword evidence="9" id="KW-1185">Reference proteome</keyword>
<dbReference type="EMBL" id="VEPZ02001354">
    <property type="protein sequence ID" value="KAE8677740.1"/>
    <property type="molecule type" value="Genomic_DNA"/>
</dbReference>
<dbReference type="InterPro" id="IPR013103">
    <property type="entry name" value="RVT_2"/>
</dbReference>
<gene>
    <name evidence="8" type="ORF">F3Y22_tig00111502pilonHSYRG00013</name>
</gene>
<evidence type="ECO:0000256" key="1">
    <source>
        <dbReference type="ARBA" id="ARBA00022750"/>
    </source>
</evidence>
<keyword evidence="1" id="KW-0064">Aspartyl protease</keyword>
<feature type="domain" description="Retroviral polymerase SH3-like" evidence="7">
    <location>
        <begin position="463"/>
        <end position="492"/>
    </location>
</feature>
<dbReference type="InterPro" id="IPR044824">
    <property type="entry name" value="MAIN-like"/>
</dbReference>
<evidence type="ECO:0000259" key="5">
    <source>
        <dbReference type="Pfam" id="PF13976"/>
    </source>
</evidence>
<feature type="region of interest" description="Disordered" evidence="2">
    <location>
        <begin position="491"/>
        <end position="524"/>
    </location>
</feature>
<protein>
    <submittedName>
        <fullName evidence="8">Retrovirus-related Pol polyprotein from transposon TNT 1-94</fullName>
    </submittedName>
</protein>
<feature type="compositionally biased region" description="Acidic residues" evidence="2">
    <location>
        <begin position="495"/>
        <end position="513"/>
    </location>
</feature>
<dbReference type="GO" id="GO:0010073">
    <property type="term" value="P:meristem maintenance"/>
    <property type="evidence" value="ECO:0007669"/>
    <property type="project" value="InterPro"/>
</dbReference>
<dbReference type="InterPro" id="IPR054722">
    <property type="entry name" value="PolX-like_BBD"/>
</dbReference>
<dbReference type="GO" id="GO:0004190">
    <property type="term" value="F:aspartic-type endopeptidase activity"/>
    <property type="evidence" value="ECO:0007669"/>
    <property type="project" value="UniProtKB-KW"/>
</dbReference>
<keyword evidence="1" id="KW-0645">Protease</keyword>
<proteinExistence type="predicted"/>
<dbReference type="InterPro" id="IPR036397">
    <property type="entry name" value="RNaseH_sf"/>
</dbReference>
<dbReference type="PANTHER" id="PTHR46033">
    <property type="entry name" value="PROTEIN MAIN-LIKE 2"/>
    <property type="match status" value="1"/>
</dbReference>
<dbReference type="Gene3D" id="3.30.420.10">
    <property type="entry name" value="Ribonuclease H-like superfamily/Ribonuclease H"/>
    <property type="match status" value="1"/>
</dbReference>
<evidence type="ECO:0000259" key="4">
    <source>
        <dbReference type="Pfam" id="PF10536"/>
    </source>
</evidence>
<evidence type="ECO:0000259" key="6">
    <source>
        <dbReference type="Pfam" id="PF22936"/>
    </source>
</evidence>
<feature type="domain" description="GAG-pre-integrase" evidence="5">
    <location>
        <begin position="263"/>
        <end position="330"/>
    </location>
</feature>
<dbReference type="Pfam" id="PF07727">
    <property type="entry name" value="RVT_2"/>
    <property type="match status" value="1"/>
</dbReference>
<keyword evidence="1" id="KW-0378">Hydrolase</keyword>
<dbReference type="GO" id="GO:0003676">
    <property type="term" value="F:nucleic acid binding"/>
    <property type="evidence" value="ECO:0007669"/>
    <property type="project" value="InterPro"/>
</dbReference>
<dbReference type="PANTHER" id="PTHR46033:SF80">
    <property type="entry name" value="PROTEIN MAIN-LIKE 2-LIKE"/>
    <property type="match status" value="1"/>
</dbReference>
<reference evidence="8" key="1">
    <citation type="submission" date="2019-09" db="EMBL/GenBank/DDBJ databases">
        <title>Draft genome information of white flower Hibiscus syriacus.</title>
        <authorList>
            <person name="Kim Y.-M."/>
        </authorList>
    </citation>
    <scope>NUCLEOTIDE SEQUENCE [LARGE SCALE GENOMIC DNA]</scope>
    <source>
        <strain evidence="8">YM2019G1</strain>
    </source>
</reference>